<dbReference type="RefSeq" id="WP_055222281.1">
    <property type="nucleotide sequence ID" value="NZ_BLYL01000014.1"/>
</dbReference>
<dbReference type="Proteomes" id="UP000660047">
    <property type="component" value="Unassembled WGS sequence"/>
</dbReference>
<sequence length="68" mass="7890">MTLKEEFLSITSYEEYDKQREKFRSLPRDSEVRAHLDKLYGPGYVGGDIANGVIEELYKPGKRHIGEE</sequence>
<accession>A0AAI9K3S9</accession>
<organism evidence="1 2">
    <name type="scientific">Coprococcus eutactus</name>
    <dbReference type="NCBI Taxonomy" id="33043"/>
    <lineage>
        <taxon>Bacteria</taxon>
        <taxon>Bacillati</taxon>
        <taxon>Bacillota</taxon>
        <taxon>Clostridia</taxon>
        <taxon>Lachnospirales</taxon>
        <taxon>Lachnospiraceae</taxon>
        <taxon>Coprococcus</taxon>
    </lineage>
</organism>
<protein>
    <submittedName>
        <fullName evidence="1">Uncharacterized protein</fullName>
    </submittedName>
</protein>
<dbReference type="AlphaFoldDB" id="A0AAI9K3S9"/>
<evidence type="ECO:0000313" key="2">
    <source>
        <dbReference type="Proteomes" id="UP000660047"/>
    </source>
</evidence>
<evidence type="ECO:0000313" key="1">
    <source>
        <dbReference type="EMBL" id="GFO95175.1"/>
    </source>
</evidence>
<dbReference type="EMBL" id="BLYL01000014">
    <property type="protein sequence ID" value="GFO95175.1"/>
    <property type="molecule type" value="Genomic_DNA"/>
</dbReference>
<proteinExistence type="predicted"/>
<name>A0AAI9K3S9_9FIRM</name>
<gene>
    <name evidence="1" type="ORF">COEU31_22210</name>
</gene>
<comment type="caution">
    <text evidence="1">The sequence shown here is derived from an EMBL/GenBank/DDBJ whole genome shotgun (WGS) entry which is preliminary data.</text>
</comment>
<reference evidence="1" key="1">
    <citation type="submission" date="2020-06" db="EMBL/GenBank/DDBJ databases">
        <title>Characterization of fructooligosaccharide metabolism and fructooligosaccharide-degrading enzymes in human commensal butyrate producers.</title>
        <authorList>
            <person name="Tanno H."/>
            <person name="Fujii T."/>
            <person name="Hirano K."/>
            <person name="Maeno S."/>
            <person name="Tonozuka T."/>
            <person name="Sakamoto M."/>
            <person name="Ohkuma M."/>
            <person name="Tochio T."/>
            <person name="Endo A."/>
        </authorList>
    </citation>
    <scope>NUCLEOTIDE SEQUENCE</scope>
    <source>
        <strain evidence="1">JCM 31265</strain>
    </source>
</reference>